<gene>
    <name evidence="7" type="ORF">IJ22_21990</name>
</gene>
<protein>
    <submittedName>
        <fullName evidence="7">Two-component system response regulator</fullName>
    </submittedName>
</protein>
<comment type="subcellular location">
    <subcellularLocation>
        <location evidence="1">Cytoplasm</location>
    </subcellularLocation>
</comment>
<dbReference type="SUPFAM" id="SSF46894">
    <property type="entry name" value="C-terminal effector domain of the bipartite response regulators"/>
    <property type="match status" value="1"/>
</dbReference>
<dbReference type="Pfam" id="PF00486">
    <property type="entry name" value="Trans_reg_C"/>
    <property type="match status" value="1"/>
</dbReference>
<evidence type="ECO:0000256" key="5">
    <source>
        <dbReference type="ARBA" id="ARBA00023125"/>
    </source>
</evidence>
<dbReference type="PANTHER" id="PTHR48111:SF40">
    <property type="entry name" value="PHOSPHATE REGULON TRANSCRIPTIONAL REGULATORY PROTEIN PHOB"/>
    <property type="match status" value="1"/>
</dbReference>
<dbReference type="InterPro" id="IPR016032">
    <property type="entry name" value="Sig_transdc_resp-reg_C-effctor"/>
</dbReference>
<organism evidence="7 8">
    <name type="scientific">Paenibacillus naphthalenovorans</name>
    <dbReference type="NCBI Taxonomy" id="162209"/>
    <lineage>
        <taxon>Bacteria</taxon>
        <taxon>Bacillati</taxon>
        <taxon>Bacillota</taxon>
        <taxon>Bacilli</taxon>
        <taxon>Bacillales</taxon>
        <taxon>Paenibacillaceae</taxon>
        <taxon>Paenibacillus</taxon>
    </lineage>
</organism>
<dbReference type="Gene3D" id="6.10.250.690">
    <property type="match status" value="1"/>
</dbReference>
<sequence length="233" mass="27229">MEEILIVEDDVKIQKLLSICLDHEGLSYSMTSSGIETIEKVKSNNPSLILLDIMLPDMDGIEVCKQIRMLTTSPILFMSCKSEDNDKILGLSMGADDYIEKPFNINVLLARLRAHLRRNRILQKERQQALEQDFRIHIDNLLIDTQAREVYRDGKKIHMTMKEFDLLTFLYRNRNRVFTMEELLNKIWGNDTLSDHRTVVVHISSLRKKVEEDPLNPRYIVTVRGAGYKFVRY</sequence>
<keyword evidence="3" id="KW-0902">Two-component regulatory system</keyword>
<dbReference type="GO" id="GO:0000156">
    <property type="term" value="F:phosphorelay response regulator activity"/>
    <property type="evidence" value="ECO:0007669"/>
    <property type="project" value="TreeGrafter"/>
</dbReference>
<keyword evidence="6" id="KW-0804">Transcription</keyword>
<dbReference type="GO" id="GO:0006355">
    <property type="term" value="P:regulation of DNA-templated transcription"/>
    <property type="evidence" value="ECO:0007669"/>
    <property type="project" value="InterPro"/>
</dbReference>
<keyword evidence="2" id="KW-0597">Phosphoprotein</keyword>
<dbReference type="RefSeq" id="WP_054817833.1">
    <property type="nucleotide sequence ID" value="NZ_BJCS01000001.1"/>
</dbReference>
<evidence type="ECO:0000313" key="7">
    <source>
        <dbReference type="EMBL" id="ALS22573.1"/>
    </source>
</evidence>
<proteinExistence type="predicted"/>
<dbReference type="Proteomes" id="UP000061660">
    <property type="component" value="Chromosome"/>
</dbReference>
<evidence type="ECO:0000256" key="2">
    <source>
        <dbReference type="ARBA" id="ARBA00022553"/>
    </source>
</evidence>
<dbReference type="InterPro" id="IPR036388">
    <property type="entry name" value="WH-like_DNA-bd_sf"/>
</dbReference>
<name>A0A0U2W577_9BACL</name>
<dbReference type="Pfam" id="PF00072">
    <property type="entry name" value="Response_reg"/>
    <property type="match status" value="1"/>
</dbReference>
<dbReference type="InterPro" id="IPR001867">
    <property type="entry name" value="OmpR/PhoB-type_DNA-bd"/>
</dbReference>
<keyword evidence="4" id="KW-0805">Transcription regulation</keyword>
<accession>A0A0U2W577</accession>
<dbReference type="Gene3D" id="1.10.10.10">
    <property type="entry name" value="Winged helix-like DNA-binding domain superfamily/Winged helix DNA-binding domain"/>
    <property type="match status" value="1"/>
</dbReference>
<evidence type="ECO:0000256" key="4">
    <source>
        <dbReference type="ARBA" id="ARBA00023015"/>
    </source>
</evidence>
<dbReference type="InterPro" id="IPR011006">
    <property type="entry name" value="CheY-like_superfamily"/>
</dbReference>
<dbReference type="Gene3D" id="3.40.50.2300">
    <property type="match status" value="1"/>
</dbReference>
<dbReference type="SMART" id="SM00448">
    <property type="entry name" value="REC"/>
    <property type="match status" value="1"/>
</dbReference>
<dbReference type="GO" id="GO:0005829">
    <property type="term" value="C:cytosol"/>
    <property type="evidence" value="ECO:0007669"/>
    <property type="project" value="TreeGrafter"/>
</dbReference>
<keyword evidence="5" id="KW-0238">DNA-binding</keyword>
<dbReference type="GO" id="GO:0000976">
    <property type="term" value="F:transcription cis-regulatory region binding"/>
    <property type="evidence" value="ECO:0007669"/>
    <property type="project" value="TreeGrafter"/>
</dbReference>
<dbReference type="PANTHER" id="PTHR48111">
    <property type="entry name" value="REGULATOR OF RPOS"/>
    <property type="match status" value="1"/>
</dbReference>
<dbReference type="FunFam" id="1.10.10.10:FF:000018">
    <property type="entry name" value="DNA-binding response regulator ResD"/>
    <property type="match status" value="1"/>
</dbReference>
<dbReference type="PROSITE" id="PS51755">
    <property type="entry name" value="OMPR_PHOB"/>
    <property type="match status" value="1"/>
</dbReference>
<dbReference type="AlphaFoldDB" id="A0A0U2W577"/>
<dbReference type="SMART" id="SM00862">
    <property type="entry name" value="Trans_reg_C"/>
    <property type="match status" value="1"/>
</dbReference>
<dbReference type="OrthoDB" id="9790442at2"/>
<dbReference type="STRING" id="162209.IJ22_21990"/>
<dbReference type="InterPro" id="IPR001789">
    <property type="entry name" value="Sig_transdc_resp-reg_receiver"/>
</dbReference>
<keyword evidence="8" id="KW-1185">Reference proteome</keyword>
<dbReference type="PROSITE" id="PS50110">
    <property type="entry name" value="RESPONSE_REGULATORY"/>
    <property type="match status" value="1"/>
</dbReference>
<evidence type="ECO:0000256" key="1">
    <source>
        <dbReference type="ARBA" id="ARBA00004496"/>
    </source>
</evidence>
<dbReference type="PATRIC" id="fig|162209.4.peg.2341"/>
<reference evidence="8" key="1">
    <citation type="submission" date="2015-12" db="EMBL/GenBank/DDBJ databases">
        <title>Complete genome sequences of two moderately thermophilic Paenibacillus species.</title>
        <authorList>
            <person name="Butler R.III."/>
            <person name="Wang J."/>
            <person name="Stark B.C."/>
            <person name="Pombert J.-F."/>
        </authorList>
    </citation>
    <scope>NUCLEOTIDE SEQUENCE [LARGE SCALE GENOMIC DNA]</scope>
    <source>
        <strain evidence="8">32O-Y</strain>
    </source>
</reference>
<dbReference type="CDD" id="cd17574">
    <property type="entry name" value="REC_OmpR"/>
    <property type="match status" value="1"/>
</dbReference>
<reference evidence="7 8" key="2">
    <citation type="journal article" date="2016" name="Genome Announc.">
        <title>Complete Genome Sequences of Two Interactive Moderate Thermophiles, Paenibacillus napthalenovorans 32O-Y and Paenibacillus sp. 32O-W.</title>
        <authorList>
            <person name="Butler R.R.III."/>
            <person name="Wang J."/>
            <person name="Stark B.C."/>
            <person name="Pombert J.F."/>
        </authorList>
    </citation>
    <scope>NUCLEOTIDE SEQUENCE [LARGE SCALE GENOMIC DNA]</scope>
    <source>
        <strain evidence="7 8">32O-Y</strain>
    </source>
</reference>
<dbReference type="EMBL" id="CP013652">
    <property type="protein sequence ID" value="ALS22573.1"/>
    <property type="molecule type" value="Genomic_DNA"/>
</dbReference>
<dbReference type="GO" id="GO:0032993">
    <property type="term" value="C:protein-DNA complex"/>
    <property type="evidence" value="ECO:0007669"/>
    <property type="project" value="TreeGrafter"/>
</dbReference>
<evidence type="ECO:0000256" key="3">
    <source>
        <dbReference type="ARBA" id="ARBA00023012"/>
    </source>
</evidence>
<dbReference type="SUPFAM" id="SSF52172">
    <property type="entry name" value="CheY-like"/>
    <property type="match status" value="1"/>
</dbReference>
<evidence type="ECO:0000256" key="6">
    <source>
        <dbReference type="ARBA" id="ARBA00023163"/>
    </source>
</evidence>
<dbReference type="KEGG" id="pnp:IJ22_21990"/>
<dbReference type="InterPro" id="IPR039420">
    <property type="entry name" value="WalR-like"/>
</dbReference>
<evidence type="ECO:0000313" key="8">
    <source>
        <dbReference type="Proteomes" id="UP000061660"/>
    </source>
</evidence>
<dbReference type="CDD" id="cd00383">
    <property type="entry name" value="trans_reg_C"/>
    <property type="match status" value="1"/>
</dbReference>